<evidence type="ECO:0000313" key="3">
    <source>
        <dbReference type="Proteomes" id="UP000287651"/>
    </source>
</evidence>
<name>A0A426XRA8_ENSVE</name>
<sequence>MRLKAFGAVPSPKPQAATMTSYGRRHPEISSDGYDVRRSTLFQDLGCRRCLETSGDGVRLTSVSMVAYWFIRWSISGTIESGHSISDQKKLDGRNPIMRVSSLCKLGVEVMELCASRSVVAPGTPKRNFRGVAGSRHLVITRPGTLPVEQGNPIIPSRKHVVEELPVVPVVGYEG</sequence>
<feature type="region of interest" description="Disordered" evidence="1">
    <location>
        <begin position="1"/>
        <end position="24"/>
    </location>
</feature>
<dbReference type="Proteomes" id="UP000287651">
    <property type="component" value="Unassembled WGS sequence"/>
</dbReference>
<dbReference type="EMBL" id="AMZH03018122">
    <property type="protein sequence ID" value="RRT42037.1"/>
    <property type="molecule type" value="Genomic_DNA"/>
</dbReference>
<protein>
    <submittedName>
        <fullName evidence="2">Uncharacterized protein</fullName>
    </submittedName>
</protein>
<organism evidence="2 3">
    <name type="scientific">Ensete ventricosum</name>
    <name type="common">Abyssinian banana</name>
    <name type="synonym">Musa ensete</name>
    <dbReference type="NCBI Taxonomy" id="4639"/>
    <lineage>
        <taxon>Eukaryota</taxon>
        <taxon>Viridiplantae</taxon>
        <taxon>Streptophyta</taxon>
        <taxon>Embryophyta</taxon>
        <taxon>Tracheophyta</taxon>
        <taxon>Spermatophyta</taxon>
        <taxon>Magnoliopsida</taxon>
        <taxon>Liliopsida</taxon>
        <taxon>Zingiberales</taxon>
        <taxon>Musaceae</taxon>
        <taxon>Ensete</taxon>
    </lineage>
</organism>
<evidence type="ECO:0000313" key="2">
    <source>
        <dbReference type="EMBL" id="RRT42037.1"/>
    </source>
</evidence>
<accession>A0A426XRA8</accession>
<reference evidence="2 3" key="1">
    <citation type="journal article" date="2014" name="Agronomy (Basel)">
        <title>A Draft Genome Sequence for Ensete ventricosum, the Drought-Tolerant Tree Against Hunger.</title>
        <authorList>
            <person name="Harrison J."/>
            <person name="Moore K.A."/>
            <person name="Paszkiewicz K."/>
            <person name="Jones T."/>
            <person name="Grant M."/>
            <person name="Ambacheew D."/>
            <person name="Muzemil S."/>
            <person name="Studholme D.J."/>
        </authorList>
    </citation>
    <scope>NUCLEOTIDE SEQUENCE [LARGE SCALE GENOMIC DNA]</scope>
</reference>
<evidence type="ECO:0000256" key="1">
    <source>
        <dbReference type="SAM" id="MobiDB-lite"/>
    </source>
</evidence>
<comment type="caution">
    <text evidence="2">The sequence shown here is derived from an EMBL/GenBank/DDBJ whole genome shotgun (WGS) entry which is preliminary data.</text>
</comment>
<dbReference type="AlphaFoldDB" id="A0A426XRA8"/>
<proteinExistence type="predicted"/>
<gene>
    <name evidence="2" type="ORF">B296_00046294</name>
</gene>